<accession>A0A377B6X3</accession>
<evidence type="ECO:0000313" key="2">
    <source>
        <dbReference type="Proteomes" id="UP000254052"/>
    </source>
</evidence>
<name>A0A377B6X3_ECOLX</name>
<reference evidence="1 2" key="1">
    <citation type="submission" date="2018-06" db="EMBL/GenBank/DDBJ databases">
        <authorList>
            <consortium name="Pathogen Informatics"/>
            <person name="Doyle S."/>
        </authorList>
    </citation>
    <scope>NUCLEOTIDE SEQUENCE [LARGE SCALE GENOMIC DNA]</scope>
    <source>
        <strain evidence="1 2">NCTC9962</strain>
    </source>
</reference>
<dbReference type="EMBL" id="UGED01000008">
    <property type="protein sequence ID" value="STL49408.1"/>
    <property type="molecule type" value="Genomic_DNA"/>
</dbReference>
<sequence>MQIEDLSARSNALQSMVTQFNLGEMFDDAQTVEFLAPMLANMEEYRQLKASAMQASSRI</sequence>
<protein>
    <submittedName>
        <fullName evidence="1">Putative phage tail protein</fullName>
    </submittedName>
</protein>
<organism evidence="1 2">
    <name type="scientific">Escherichia coli</name>
    <dbReference type="NCBI Taxonomy" id="562"/>
    <lineage>
        <taxon>Bacteria</taxon>
        <taxon>Pseudomonadati</taxon>
        <taxon>Pseudomonadota</taxon>
        <taxon>Gammaproteobacteria</taxon>
        <taxon>Enterobacterales</taxon>
        <taxon>Enterobacteriaceae</taxon>
        <taxon>Escherichia</taxon>
    </lineage>
</organism>
<dbReference type="AlphaFoldDB" id="A0A377B6X3"/>
<proteinExistence type="predicted"/>
<evidence type="ECO:0000313" key="1">
    <source>
        <dbReference type="EMBL" id="STL49408.1"/>
    </source>
</evidence>
<gene>
    <name evidence="1" type="ORF">NCTC9962_03670</name>
</gene>
<dbReference type="Proteomes" id="UP000254052">
    <property type="component" value="Unassembled WGS sequence"/>
</dbReference>